<feature type="compositionally biased region" description="Acidic residues" evidence="3">
    <location>
        <begin position="819"/>
        <end position="839"/>
    </location>
</feature>
<evidence type="ECO:0000256" key="2">
    <source>
        <dbReference type="ARBA" id="ARBA00022490"/>
    </source>
</evidence>
<dbReference type="FunFam" id="1.25.40.180:FF:000104">
    <property type="entry name" value="Nonsense-mediated mRNA decay protein 2"/>
    <property type="match status" value="1"/>
</dbReference>
<evidence type="ECO:0000256" key="3">
    <source>
        <dbReference type="SAM" id="MobiDB-lite"/>
    </source>
</evidence>
<name>A7TSB8_VANPO</name>
<dbReference type="InterPro" id="IPR003890">
    <property type="entry name" value="MIF4G-like_typ-3"/>
</dbReference>
<dbReference type="OMA" id="DFQHHQI"/>
<feature type="domain" description="MIF4G" evidence="4">
    <location>
        <begin position="574"/>
        <end position="781"/>
    </location>
</feature>
<protein>
    <recommendedName>
        <fullName evidence="4">MIF4G domain-containing protein</fullName>
    </recommendedName>
</protein>
<dbReference type="SMART" id="SM00543">
    <property type="entry name" value="MIF4G"/>
    <property type="match status" value="3"/>
</dbReference>
<sequence>MDNARRLELYELNTKAWVGVDVFLLNAKKLDSSIKRNTGFIKKLKQGITKESMPSLLKDLSEVSLQKYLSEIIVTSNEALTNVGNKNEDIIAAVEVISALHQRFNEQFTERLFELFLHNFNSPISEIDSEKEELTRINKIRGNLRIFTELYLVGIFVIKEDALSKEQLPSFLSKKSNKREPILFNILKETLNYKFKLGYSTIIATSFVKRSSTFFDNDDSSWDSFISDSDLKKLIQSLFKIFTDAVFARVIDLDKKMKKLMKEHQKCQIRTGKLRDEYIEEYDSLSPIYDRFSASSTALAEFFKLEAPIIDNDDTEDIVQKSPMITTQTVTPGQVLWDNDDMRRFYENLPDISNEVEISPSLTKDANNNEAINDFFSSLEMAETKEDIDKLSKSYWSEGLDNKATRKRLLKFFIETQDWSKLRIYARFVATNSKYFPELYDELLNYLDSGFRSQLHSNRINFKNIIFFSEMVKFMLVPKFMIFHKIRTLLMNMNVPNNIEILTVLFEHLGKFLINHSEYQEQMKKMVDLVKERSRDRQLNLNLKGAMDNLYILVYPPSVKTLNSEVKSYTPEQKFYSTMIRRELANTSVKILSKLIQKAHWKDEEIVNTFFDLFTSPEKIPYQNIPIMSKILSDIYVYQRNFVVKCIDQIIENVDRGLETNEYNDNLQRLANIRYLTDIYNSEIIKSDVLMETLYHILKFGHPNSQPNPYYQNSFDLKDNYFRIQLISTSLLSITRITPAMTRKLKVFLRFFEYYIFTKDQPLPKETQFKVTNVYEKYSEDLEFERSANLEESAIRLVSILKINNGVTPSETQLKGKEEDADIIEESDLDDAILEEGSETELSVTDMEGLEDDESDANDVANEGIGSENEDSAVDDYLESSDDDEDEDEDVDEDEDEDEDDESETDDSESDSESDEYDEYRDIDADRDIEKKRMYEEFQKKLKNEDELKAEDELEKQFQAIMSESIDSRKNEKIQNNNIPIVSNRGTFNKPKLLLTKPVEDNAKTSNDGSTNKVAFTFLTKAGKKTQSRTLALPTDLKFVSDVLEEEERLKDERQRIKNIVLQRAFD</sequence>
<dbReference type="FunCoup" id="A7TSB8">
    <property type="interactions" value="1054"/>
</dbReference>
<feature type="region of interest" description="Disordered" evidence="3">
    <location>
        <begin position="810"/>
        <end position="928"/>
    </location>
</feature>
<dbReference type="RefSeq" id="XP_001642688.1">
    <property type="nucleotide sequence ID" value="XM_001642638.1"/>
</dbReference>
<dbReference type="InterPro" id="IPR007193">
    <property type="entry name" value="Upf2/Nmd2_C"/>
</dbReference>
<dbReference type="Proteomes" id="UP000000267">
    <property type="component" value="Unassembled WGS sequence"/>
</dbReference>
<proteinExistence type="predicted"/>
<dbReference type="SUPFAM" id="SSF48371">
    <property type="entry name" value="ARM repeat"/>
    <property type="match status" value="2"/>
</dbReference>
<dbReference type="GO" id="GO:0035145">
    <property type="term" value="C:exon-exon junction complex"/>
    <property type="evidence" value="ECO:0007669"/>
    <property type="project" value="TreeGrafter"/>
</dbReference>
<dbReference type="PANTHER" id="PTHR12839:SF7">
    <property type="entry name" value="REGULATOR OF NONSENSE TRANSCRIPTS 2"/>
    <property type="match status" value="1"/>
</dbReference>
<dbReference type="GO" id="GO:0005737">
    <property type="term" value="C:cytoplasm"/>
    <property type="evidence" value="ECO:0007669"/>
    <property type="project" value="UniProtKB-SubCell"/>
</dbReference>
<dbReference type="Pfam" id="PF04050">
    <property type="entry name" value="Upf2"/>
    <property type="match status" value="1"/>
</dbReference>
<dbReference type="InterPro" id="IPR039762">
    <property type="entry name" value="Nmd2/UPF2"/>
</dbReference>
<dbReference type="eggNOG" id="KOG2051">
    <property type="taxonomic scope" value="Eukaryota"/>
</dbReference>
<reference evidence="5 6" key="1">
    <citation type="journal article" date="2007" name="Proc. Natl. Acad. Sci. U.S.A.">
        <title>Independent sorting-out of thousands of duplicated gene pairs in two yeast species descended from a whole-genome duplication.</title>
        <authorList>
            <person name="Scannell D.R."/>
            <person name="Frank A.C."/>
            <person name="Conant G.C."/>
            <person name="Byrne K.P."/>
            <person name="Woolfit M."/>
            <person name="Wolfe K.H."/>
        </authorList>
    </citation>
    <scope>NUCLEOTIDE SEQUENCE [LARGE SCALE GENOMIC DNA]</scope>
    <source>
        <strain evidence="6">ATCC 22028 / DSM 70294 / BCRC 21397 / CBS 2163 / NBRC 10782 / NRRL Y-8283 / UCD 57-17</strain>
    </source>
</reference>
<dbReference type="InterPro" id="IPR016024">
    <property type="entry name" value="ARM-type_fold"/>
</dbReference>
<dbReference type="GO" id="GO:0003723">
    <property type="term" value="F:RNA binding"/>
    <property type="evidence" value="ECO:0007669"/>
    <property type="project" value="InterPro"/>
</dbReference>
<comment type="subcellular location">
    <subcellularLocation>
        <location evidence="1">Cytoplasm</location>
    </subcellularLocation>
</comment>
<dbReference type="OrthoDB" id="27832at2759"/>
<dbReference type="AlphaFoldDB" id="A7TSB8"/>
<dbReference type="EMBL" id="DS480505">
    <property type="protein sequence ID" value="EDO14830.1"/>
    <property type="molecule type" value="Genomic_DNA"/>
</dbReference>
<dbReference type="GO" id="GO:0070478">
    <property type="term" value="P:nuclear-transcribed mRNA catabolic process, 3'-5' exonucleolytic nonsense-mediated decay"/>
    <property type="evidence" value="ECO:0007669"/>
    <property type="project" value="EnsemblFungi"/>
</dbReference>
<dbReference type="PANTHER" id="PTHR12839">
    <property type="entry name" value="NONSENSE-MEDIATED MRNA DECAY PROTEIN 2 UP-FRAMESHIFT SUPPRESSOR 2"/>
    <property type="match status" value="1"/>
</dbReference>
<dbReference type="InParanoid" id="A7TSB8"/>
<organism evidence="6">
    <name type="scientific">Vanderwaltozyma polyspora (strain ATCC 22028 / DSM 70294 / BCRC 21397 / CBS 2163 / NBRC 10782 / NRRL Y-8283 / UCD 57-17)</name>
    <name type="common">Kluyveromyces polysporus</name>
    <dbReference type="NCBI Taxonomy" id="436907"/>
    <lineage>
        <taxon>Eukaryota</taxon>
        <taxon>Fungi</taxon>
        <taxon>Dikarya</taxon>
        <taxon>Ascomycota</taxon>
        <taxon>Saccharomycotina</taxon>
        <taxon>Saccharomycetes</taxon>
        <taxon>Saccharomycetales</taxon>
        <taxon>Saccharomycetaceae</taxon>
        <taxon>Vanderwaltozyma</taxon>
    </lineage>
</organism>
<evidence type="ECO:0000256" key="1">
    <source>
        <dbReference type="ARBA" id="ARBA00004496"/>
    </source>
</evidence>
<feature type="compositionally biased region" description="Acidic residues" evidence="3">
    <location>
        <begin position="868"/>
        <end position="919"/>
    </location>
</feature>
<feature type="domain" description="MIF4G" evidence="4">
    <location>
        <begin position="34"/>
        <end position="264"/>
    </location>
</feature>
<dbReference type="Gene3D" id="1.25.40.180">
    <property type="match status" value="3"/>
</dbReference>
<gene>
    <name evidence="5" type="ORF">Kpol_364p2</name>
</gene>
<accession>A7TSB8</accession>
<feature type="domain" description="MIF4G" evidence="4">
    <location>
        <begin position="369"/>
        <end position="557"/>
    </location>
</feature>
<evidence type="ECO:0000259" key="4">
    <source>
        <dbReference type="SMART" id="SM00543"/>
    </source>
</evidence>
<evidence type="ECO:0000313" key="6">
    <source>
        <dbReference type="Proteomes" id="UP000000267"/>
    </source>
</evidence>
<dbReference type="GeneID" id="5542871"/>
<dbReference type="Pfam" id="PF02854">
    <property type="entry name" value="MIF4G"/>
    <property type="match status" value="3"/>
</dbReference>
<dbReference type="STRING" id="436907.A7TSB8"/>
<dbReference type="HOGENOM" id="CLU_002633_1_0_1"/>
<keyword evidence="6" id="KW-1185">Reference proteome</keyword>
<dbReference type="GO" id="GO:0006310">
    <property type="term" value="P:DNA recombination"/>
    <property type="evidence" value="ECO:0007669"/>
    <property type="project" value="EnsemblFungi"/>
</dbReference>
<dbReference type="KEGG" id="vpo:Kpol_364p2"/>
<dbReference type="PhylomeDB" id="A7TSB8"/>
<feature type="compositionally biased region" description="Acidic residues" evidence="3">
    <location>
        <begin position="848"/>
        <end position="857"/>
    </location>
</feature>
<keyword evidence="2" id="KW-0963">Cytoplasm</keyword>
<evidence type="ECO:0000313" key="5">
    <source>
        <dbReference type="EMBL" id="EDO14830.1"/>
    </source>
</evidence>